<dbReference type="RefSeq" id="WP_246531176.1">
    <property type="nucleotide sequence ID" value="NZ_CP048882.1"/>
</dbReference>
<dbReference type="InterPro" id="IPR038261">
    <property type="entry name" value="GPP34-like_sf"/>
</dbReference>
<keyword evidence="6" id="KW-1185">Reference proteome</keyword>
<organism evidence="5 6">
    <name type="scientific">Streptomyces bathyalis</name>
    <dbReference type="NCBI Taxonomy" id="2710756"/>
    <lineage>
        <taxon>Bacteria</taxon>
        <taxon>Bacillati</taxon>
        <taxon>Actinomycetota</taxon>
        <taxon>Actinomycetes</taxon>
        <taxon>Kitasatosporales</taxon>
        <taxon>Streptomycetaceae</taxon>
        <taxon>Streptomyces</taxon>
    </lineage>
</organism>
<dbReference type="GO" id="GO:0007030">
    <property type="term" value="P:Golgi organization"/>
    <property type="evidence" value="ECO:0007669"/>
    <property type="project" value="TreeGrafter"/>
</dbReference>
<evidence type="ECO:0000313" key="5">
    <source>
        <dbReference type="EMBL" id="QPP10239.1"/>
    </source>
</evidence>
<dbReference type="GO" id="GO:0006890">
    <property type="term" value="P:retrograde vesicle-mediated transport, Golgi to endoplasmic reticulum"/>
    <property type="evidence" value="ECO:0007669"/>
    <property type="project" value="TreeGrafter"/>
</dbReference>
<dbReference type="GO" id="GO:0043001">
    <property type="term" value="P:Golgi to plasma membrane protein transport"/>
    <property type="evidence" value="ECO:0007669"/>
    <property type="project" value="TreeGrafter"/>
</dbReference>
<proteinExistence type="predicted"/>
<name>A0A7T1WV22_9ACTN</name>
<dbReference type="InterPro" id="IPR008628">
    <property type="entry name" value="GPP34-like"/>
</dbReference>
<dbReference type="Gene3D" id="1.10.3630.10">
    <property type="entry name" value="yeast vps74-n-term truncation variant domain like"/>
    <property type="match status" value="1"/>
</dbReference>
<accession>A0A7T1WV22</accession>
<comment type="subcellular location">
    <subcellularLocation>
        <location evidence="1">Golgi apparatus membrane</location>
        <topology evidence="1">Peripheral membrane protein</topology>
        <orientation evidence="1">Cytoplasmic side</orientation>
    </subcellularLocation>
</comment>
<dbReference type="PANTHER" id="PTHR12704:SF2">
    <property type="entry name" value="GOLGI PHOSPHOPROTEIN 3 HOMOLOG SAURON"/>
    <property type="match status" value="1"/>
</dbReference>
<sequence length="226" mass="24020">MESETLIVEDVMLLMLDDETGVVAGAATLQYTLGGAVLVELALRGMLETGRGQAGENGPEVVAAGGGELSDPLLRTAYEKISARKPKDIQTLLLEIGDGLQEPVVDRLVERGLIRRESKRVLGLFRTTTLPAGDPRHEAELRRKVRAVLEGRARPDPRTAALIALLSSSGTLQTLRPALPQTAEVLKRAKEIENGNWAASAVNTAVTRTAAAIAASTVTIVLTTVL</sequence>
<evidence type="ECO:0000313" key="6">
    <source>
        <dbReference type="Proteomes" id="UP000595046"/>
    </source>
</evidence>
<evidence type="ECO:0000256" key="4">
    <source>
        <dbReference type="ARBA" id="ARBA00023136"/>
    </source>
</evidence>
<dbReference type="GO" id="GO:0005829">
    <property type="term" value="C:cytosol"/>
    <property type="evidence" value="ECO:0007669"/>
    <property type="project" value="TreeGrafter"/>
</dbReference>
<keyword evidence="3" id="KW-0446">Lipid-binding</keyword>
<dbReference type="Proteomes" id="UP000595046">
    <property type="component" value="Chromosome"/>
</dbReference>
<dbReference type="AlphaFoldDB" id="A0A7T1WV22"/>
<evidence type="ECO:0000256" key="3">
    <source>
        <dbReference type="ARBA" id="ARBA00023121"/>
    </source>
</evidence>
<dbReference type="GO" id="GO:0048194">
    <property type="term" value="P:Golgi vesicle budding"/>
    <property type="evidence" value="ECO:0007669"/>
    <property type="project" value="TreeGrafter"/>
</dbReference>
<keyword evidence="4" id="KW-0472">Membrane</keyword>
<dbReference type="PANTHER" id="PTHR12704">
    <property type="entry name" value="TRANS-GOLGI PROTEIN GMX33"/>
    <property type="match status" value="1"/>
</dbReference>
<reference evidence="6" key="1">
    <citation type="submission" date="2020-02" db="EMBL/GenBank/DDBJ databases">
        <title>Streptomyces sp. ASO4wet.</title>
        <authorList>
            <person name="Risdian C."/>
            <person name="Landwehr W."/>
            <person name="Schupp P."/>
            <person name="Wink J."/>
        </authorList>
    </citation>
    <scope>NUCLEOTIDE SEQUENCE [LARGE SCALE GENOMIC DNA]</scope>
    <source>
        <strain evidence="6">ASO4wet</strain>
    </source>
</reference>
<dbReference type="GO" id="GO:0070273">
    <property type="term" value="F:phosphatidylinositol-4-phosphate binding"/>
    <property type="evidence" value="ECO:0007669"/>
    <property type="project" value="InterPro"/>
</dbReference>
<dbReference type="Pfam" id="PF05719">
    <property type="entry name" value="GPP34"/>
    <property type="match status" value="1"/>
</dbReference>
<keyword evidence="2" id="KW-0333">Golgi apparatus</keyword>
<dbReference type="GO" id="GO:0012505">
    <property type="term" value="C:endomembrane system"/>
    <property type="evidence" value="ECO:0007669"/>
    <property type="project" value="UniProtKB-ARBA"/>
</dbReference>
<protein>
    <submittedName>
        <fullName evidence="5">GPP34 family phosphoprotein</fullName>
    </submittedName>
</protein>
<dbReference type="EMBL" id="CP048882">
    <property type="protein sequence ID" value="QPP10239.1"/>
    <property type="molecule type" value="Genomic_DNA"/>
</dbReference>
<gene>
    <name evidence="5" type="ORF">G4Z16_31700</name>
</gene>
<evidence type="ECO:0000256" key="1">
    <source>
        <dbReference type="ARBA" id="ARBA00004255"/>
    </source>
</evidence>
<dbReference type="KEGG" id="sbat:G4Z16_31700"/>
<evidence type="ECO:0000256" key="2">
    <source>
        <dbReference type="ARBA" id="ARBA00023034"/>
    </source>
</evidence>